<reference evidence="7 8" key="1">
    <citation type="submission" date="2020-03" db="EMBL/GenBank/DDBJ databases">
        <title>Genomic Encyclopedia of Type Strains, Phase IV (KMG-IV): sequencing the most valuable type-strain genomes for metagenomic binning, comparative biology and taxonomic classification.</title>
        <authorList>
            <person name="Goeker M."/>
        </authorList>
    </citation>
    <scope>NUCLEOTIDE SEQUENCE [LARGE SCALE GENOMIC DNA]</scope>
    <source>
        <strain evidence="7 8">DSM 4733</strain>
    </source>
</reference>
<dbReference type="GO" id="GO:0033013">
    <property type="term" value="P:tetrapyrrole metabolic process"/>
    <property type="evidence" value="ECO:0007669"/>
    <property type="project" value="UniProtKB-ARBA"/>
</dbReference>
<feature type="transmembrane region" description="Helical" evidence="6">
    <location>
        <begin position="58"/>
        <end position="79"/>
    </location>
</feature>
<organism evidence="7 8">
    <name type="scientific">Sphingomonas leidyi</name>
    <dbReference type="NCBI Taxonomy" id="68569"/>
    <lineage>
        <taxon>Bacteria</taxon>
        <taxon>Pseudomonadati</taxon>
        <taxon>Pseudomonadota</taxon>
        <taxon>Alphaproteobacteria</taxon>
        <taxon>Sphingomonadales</taxon>
        <taxon>Sphingomonadaceae</taxon>
        <taxon>Sphingomonas</taxon>
    </lineage>
</organism>
<evidence type="ECO:0000256" key="4">
    <source>
        <dbReference type="ARBA" id="ARBA00022989"/>
    </source>
</evidence>
<dbReference type="PANTHER" id="PTHR10057:SF0">
    <property type="entry name" value="TRANSLOCATOR PROTEIN"/>
    <property type="match status" value="1"/>
</dbReference>
<dbReference type="Gene3D" id="1.20.1260.100">
    <property type="entry name" value="TspO/MBR protein"/>
    <property type="match status" value="1"/>
</dbReference>
<keyword evidence="3 6" id="KW-0812">Transmembrane</keyword>
<dbReference type="PIRSF" id="PIRSF005859">
    <property type="entry name" value="PBR"/>
    <property type="match status" value="1"/>
</dbReference>
<keyword evidence="8" id="KW-1185">Reference proteome</keyword>
<sequence>MREIASKGQLRLAYLRWAVVTVPFILLLGFTSARLAPSGSANPWFARLAKPAIMPEEWVFPVAWTALYILMGLALAMIINARGSTLRGPALVVFAVQMVANLVWSPVFFGMHQVVPALAILGALFLLALITFVLFARIRAFAAVLLIPYLAWIAFAGMLLYQIHQLNPDAGSLVSARPADEIQIK</sequence>
<dbReference type="InterPro" id="IPR038330">
    <property type="entry name" value="TspO/MBR-related_sf"/>
</dbReference>
<comment type="subcellular location">
    <subcellularLocation>
        <location evidence="1">Membrane</location>
        <topology evidence="1">Multi-pass membrane protein</topology>
    </subcellularLocation>
</comment>
<evidence type="ECO:0000256" key="2">
    <source>
        <dbReference type="ARBA" id="ARBA00007524"/>
    </source>
</evidence>
<name>A0A7X5ZWY3_9SPHN</name>
<evidence type="ECO:0000313" key="7">
    <source>
        <dbReference type="EMBL" id="NIJ66672.1"/>
    </source>
</evidence>
<keyword evidence="4 6" id="KW-1133">Transmembrane helix</keyword>
<dbReference type="PANTHER" id="PTHR10057">
    <property type="entry name" value="PERIPHERAL-TYPE BENZODIAZEPINE RECEPTOR"/>
    <property type="match status" value="1"/>
</dbReference>
<proteinExistence type="inferred from homology"/>
<dbReference type="InterPro" id="IPR004307">
    <property type="entry name" value="TspO_MBR"/>
</dbReference>
<dbReference type="RefSeq" id="WP_167300999.1">
    <property type="nucleotide sequence ID" value="NZ_CP170557.1"/>
</dbReference>
<feature type="transmembrane region" description="Helical" evidence="6">
    <location>
        <begin position="12"/>
        <end position="33"/>
    </location>
</feature>
<keyword evidence="5 6" id="KW-0472">Membrane</keyword>
<feature type="transmembrane region" description="Helical" evidence="6">
    <location>
        <begin position="115"/>
        <end position="136"/>
    </location>
</feature>
<dbReference type="EMBL" id="JAASQV010000004">
    <property type="protein sequence ID" value="NIJ66672.1"/>
    <property type="molecule type" value="Genomic_DNA"/>
</dbReference>
<protein>
    <submittedName>
        <fullName evidence="7">Tryptophan-rich sensory protein</fullName>
    </submittedName>
</protein>
<evidence type="ECO:0000256" key="6">
    <source>
        <dbReference type="SAM" id="Phobius"/>
    </source>
</evidence>
<comment type="similarity">
    <text evidence="2">Belongs to the TspO/BZRP family.</text>
</comment>
<feature type="transmembrane region" description="Helical" evidence="6">
    <location>
        <begin position="91"/>
        <end position="109"/>
    </location>
</feature>
<evidence type="ECO:0000256" key="3">
    <source>
        <dbReference type="ARBA" id="ARBA00022692"/>
    </source>
</evidence>
<dbReference type="GO" id="GO:0016020">
    <property type="term" value="C:membrane"/>
    <property type="evidence" value="ECO:0007669"/>
    <property type="project" value="UniProtKB-SubCell"/>
</dbReference>
<evidence type="ECO:0000256" key="5">
    <source>
        <dbReference type="ARBA" id="ARBA00023136"/>
    </source>
</evidence>
<dbReference type="Pfam" id="PF03073">
    <property type="entry name" value="TspO_MBR"/>
    <property type="match status" value="1"/>
</dbReference>
<comment type="caution">
    <text evidence="7">The sequence shown here is derived from an EMBL/GenBank/DDBJ whole genome shotgun (WGS) entry which is preliminary data.</text>
</comment>
<feature type="transmembrane region" description="Helical" evidence="6">
    <location>
        <begin position="143"/>
        <end position="163"/>
    </location>
</feature>
<dbReference type="AlphaFoldDB" id="A0A7X5ZWY3"/>
<evidence type="ECO:0000313" key="8">
    <source>
        <dbReference type="Proteomes" id="UP000564677"/>
    </source>
</evidence>
<evidence type="ECO:0000256" key="1">
    <source>
        <dbReference type="ARBA" id="ARBA00004141"/>
    </source>
</evidence>
<accession>A0A7X5ZWY3</accession>
<dbReference type="CDD" id="cd15904">
    <property type="entry name" value="TSPO_MBR"/>
    <property type="match status" value="1"/>
</dbReference>
<gene>
    <name evidence="7" type="ORF">FHR20_003648</name>
</gene>
<dbReference type="Proteomes" id="UP000564677">
    <property type="component" value="Unassembled WGS sequence"/>
</dbReference>
<dbReference type="FunFam" id="1.20.1260.100:FF:000001">
    <property type="entry name" value="translocator protein 2"/>
    <property type="match status" value="1"/>
</dbReference>